<evidence type="ECO:0000313" key="7">
    <source>
        <dbReference type="EMBL" id="ADG99252.1"/>
    </source>
</evidence>
<sequence>MARTDNDSWSIAESVGATAVMVAAARAIATKAENPIITDQFAEPLVQAVGVDFWSKFAAGEITVGEEDEKQFGSPSVMANSMAVRTKFFDEFFMAAGAAGALQAVILASGLDSRAYRLSWPDGTTVYELDQPQVIEFKTTTLSRLGATPATTRVAIPVDLRHDWPKTLVDHGFDPSKPSAWSVEGLTPYLPGESERLLYERIDALSPQGSWAAVEYIKNIHELDTSQYTHAAQRFKELGLDLDMDNLFYREPGRSDAAEWFAEHNWATETVTTDDLLNASGLPRPEQRQFNNATYLTSRK</sequence>
<keyword evidence="3 6" id="KW-0489">Methyltransferase</keyword>
<evidence type="ECO:0000256" key="3">
    <source>
        <dbReference type="ARBA" id="ARBA00022603"/>
    </source>
</evidence>
<name>D6ZD65_SEGRD</name>
<comment type="function">
    <text evidence="1 6">Exhibits S-adenosyl-L-methionine-dependent methyltransferase activity.</text>
</comment>
<protein>
    <recommendedName>
        <fullName evidence="6">S-adenosyl-L-methionine-dependent methyltransferase</fullName>
        <ecNumber evidence="6">2.1.1.-</ecNumber>
    </recommendedName>
</protein>
<dbReference type="PANTHER" id="PTHR43619:SF2">
    <property type="entry name" value="S-ADENOSYL-L-METHIONINE-DEPENDENT METHYLTRANSFERASES SUPERFAMILY PROTEIN"/>
    <property type="match status" value="1"/>
</dbReference>
<dbReference type="eggNOG" id="COG3315">
    <property type="taxonomic scope" value="Bacteria"/>
</dbReference>
<dbReference type="Gene3D" id="3.40.50.150">
    <property type="entry name" value="Vaccinia Virus protein VP39"/>
    <property type="match status" value="1"/>
</dbReference>
<dbReference type="Proteomes" id="UP000002247">
    <property type="component" value="Chromosome"/>
</dbReference>
<keyword evidence="5 6" id="KW-0949">S-adenosyl-L-methionine</keyword>
<evidence type="ECO:0000256" key="6">
    <source>
        <dbReference type="RuleBase" id="RU362030"/>
    </source>
</evidence>
<dbReference type="InterPro" id="IPR029063">
    <property type="entry name" value="SAM-dependent_MTases_sf"/>
</dbReference>
<dbReference type="GO" id="GO:0032259">
    <property type="term" value="P:methylation"/>
    <property type="evidence" value="ECO:0007669"/>
    <property type="project" value="UniProtKB-KW"/>
</dbReference>
<gene>
    <name evidence="7" type="ordered locus">Srot_2820</name>
</gene>
<evidence type="ECO:0000313" key="8">
    <source>
        <dbReference type="Proteomes" id="UP000002247"/>
    </source>
</evidence>
<dbReference type="HOGENOM" id="CLU_056160_2_1_11"/>
<evidence type="ECO:0000256" key="5">
    <source>
        <dbReference type="ARBA" id="ARBA00022691"/>
    </source>
</evidence>
<dbReference type="GO" id="GO:0008168">
    <property type="term" value="F:methyltransferase activity"/>
    <property type="evidence" value="ECO:0007669"/>
    <property type="project" value="UniProtKB-UniRule"/>
</dbReference>
<dbReference type="SUPFAM" id="SSF53335">
    <property type="entry name" value="S-adenosyl-L-methionine-dependent methyltransferases"/>
    <property type="match status" value="1"/>
</dbReference>
<dbReference type="PANTHER" id="PTHR43619">
    <property type="entry name" value="S-ADENOSYL-L-METHIONINE-DEPENDENT METHYLTRANSFERASE YKTD-RELATED"/>
    <property type="match status" value="1"/>
</dbReference>
<proteinExistence type="inferred from homology"/>
<dbReference type="EMBL" id="CP001958">
    <property type="protein sequence ID" value="ADG99252.1"/>
    <property type="molecule type" value="Genomic_DNA"/>
</dbReference>
<comment type="similarity">
    <text evidence="2 6">Belongs to the UPF0677 family.</text>
</comment>
<reference evidence="7 8" key="1">
    <citation type="journal article" date="2010" name="Stand. Genomic Sci.">
        <title>Complete genome sequence of Segniliparus rotundus type strain (CDC 1076).</title>
        <authorList>
            <person name="Sikorski J."/>
            <person name="Lapidus A."/>
            <person name="Copeland A."/>
            <person name="Misra M."/>
            <person name="Glavina Del Rio T."/>
            <person name="Nolan M."/>
            <person name="Lucas S."/>
            <person name="Chen F."/>
            <person name="Tice H."/>
            <person name="Cheng J.F."/>
            <person name="Jando M."/>
            <person name="Schneider S."/>
            <person name="Bruce D."/>
            <person name="Goodwin L."/>
            <person name="Pitluck S."/>
            <person name="Liolios K."/>
            <person name="Mikhailova N."/>
            <person name="Pati A."/>
            <person name="Ivanova N."/>
            <person name="Mavromatis K."/>
            <person name="Chen A."/>
            <person name="Palaniappan K."/>
            <person name="Chertkov O."/>
            <person name="Land M."/>
            <person name="Hauser L."/>
            <person name="Chang Y.J."/>
            <person name="Jeffries C.D."/>
            <person name="Brettin T."/>
            <person name="Detter J.C."/>
            <person name="Han C."/>
            <person name="Rohde M."/>
            <person name="Goker M."/>
            <person name="Bristow J."/>
            <person name="Eisen J.A."/>
            <person name="Markowitz V."/>
            <person name="Hugenholtz P."/>
            <person name="Kyrpides N.C."/>
            <person name="Klenk H.P."/>
        </authorList>
    </citation>
    <scope>NUCLEOTIDE SEQUENCE [LARGE SCALE GENOMIC DNA]</scope>
    <source>
        <strain evidence="8">ATCC BAA-972 / CDC 1076 / CIP 108378 / DSM 44985 / JCM 13578</strain>
    </source>
</reference>
<evidence type="ECO:0000256" key="2">
    <source>
        <dbReference type="ARBA" id="ARBA00008138"/>
    </source>
</evidence>
<organism evidence="7 8">
    <name type="scientific">Segniliparus rotundus (strain ATCC BAA-972 / CDC 1076 / CIP 108378 / DSM 44985 / JCM 13578)</name>
    <dbReference type="NCBI Taxonomy" id="640132"/>
    <lineage>
        <taxon>Bacteria</taxon>
        <taxon>Bacillati</taxon>
        <taxon>Actinomycetota</taxon>
        <taxon>Actinomycetes</taxon>
        <taxon>Mycobacteriales</taxon>
        <taxon>Segniliparaceae</taxon>
        <taxon>Segniliparus</taxon>
    </lineage>
</organism>
<dbReference type="NCBIfam" id="TIGR00027">
    <property type="entry name" value="mthyl_TIGR00027"/>
    <property type="match status" value="1"/>
</dbReference>
<evidence type="ECO:0000256" key="1">
    <source>
        <dbReference type="ARBA" id="ARBA00003907"/>
    </source>
</evidence>
<dbReference type="STRING" id="640132.Srot_2820"/>
<dbReference type="InterPro" id="IPR011610">
    <property type="entry name" value="SAM_mthyl_Trfase_ML2640-like"/>
</dbReference>
<accession>D6ZD65</accession>
<dbReference type="AlphaFoldDB" id="D6ZD65"/>
<dbReference type="Pfam" id="PF04072">
    <property type="entry name" value="LCM"/>
    <property type="match status" value="1"/>
</dbReference>
<dbReference type="OrthoDB" id="9806164at2"/>
<dbReference type="InterPro" id="IPR007213">
    <property type="entry name" value="Ppm1/Ppm2/Tcmp"/>
</dbReference>
<dbReference type="EC" id="2.1.1.-" evidence="6"/>
<evidence type="ECO:0000256" key="4">
    <source>
        <dbReference type="ARBA" id="ARBA00022679"/>
    </source>
</evidence>
<dbReference type="RefSeq" id="WP_013139701.1">
    <property type="nucleotide sequence ID" value="NC_014168.1"/>
</dbReference>
<keyword evidence="8" id="KW-1185">Reference proteome</keyword>
<dbReference type="KEGG" id="srt:Srot_2820"/>
<keyword evidence="4 7" id="KW-0808">Transferase</keyword>